<feature type="transmembrane region" description="Helical" evidence="1">
    <location>
        <begin position="209"/>
        <end position="227"/>
    </location>
</feature>
<accession>A0A0A9WCI4</accession>
<reference evidence="2" key="2">
    <citation type="submission" date="2014-07" db="EMBL/GenBank/DDBJ databases">
        <authorList>
            <person name="Hull J."/>
        </authorList>
    </citation>
    <scope>NUCLEOTIDE SEQUENCE</scope>
</reference>
<feature type="transmembrane region" description="Helical" evidence="1">
    <location>
        <begin position="50"/>
        <end position="77"/>
    </location>
</feature>
<gene>
    <name evidence="2" type="ORF">CM83_98621</name>
</gene>
<sequence>FCTLLFYSDRKNSPRCHIAMSHSANITTIINVKINEFTGLVRMDGISDKFMMMMMIVVVVVVIITRRVDVIIVLVIVSLRVRVMMSNNVTGTIIIVSAPTMMTCSVDIDNILVTMMRTMTKITVIIAVLMTLIYLFVIEMMHKLHATVTVAGHINALEILCRDIIVITITLIAFIVVIEMNEKEIMYAVEKALNPTTCTSHRSSTAEVVIVKMEITLLTVLVGVVAFRRRRRGMGVLGTRMRGYNMLTRQYIQLLSILIRILCDHEKYGPNVVVNVVSESLARNPYIDHVYHKTFFATFVVTTTEL</sequence>
<protein>
    <submittedName>
        <fullName evidence="2">Uncharacterized protein</fullName>
    </submittedName>
</protein>
<feature type="transmembrane region" description="Helical" evidence="1">
    <location>
        <begin position="89"/>
        <end position="108"/>
    </location>
</feature>
<evidence type="ECO:0000256" key="1">
    <source>
        <dbReference type="SAM" id="Phobius"/>
    </source>
</evidence>
<keyword evidence="1" id="KW-1133">Transmembrane helix</keyword>
<dbReference type="EMBL" id="GBHO01038090">
    <property type="protein sequence ID" value="JAG05514.1"/>
    <property type="molecule type" value="Transcribed_RNA"/>
</dbReference>
<name>A0A0A9WCI4_LYGHE</name>
<feature type="non-terminal residue" evidence="2">
    <location>
        <position position="1"/>
    </location>
</feature>
<keyword evidence="1" id="KW-0472">Membrane</keyword>
<organism evidence="2">
    <name type="scientific">Lygus hesperus</name>
    <name type="common">Western plant bug</name>
    <dbReference type="NCBI Taxonomy" id="30085"/>
    <lineage>
        <taxon>Eukaryota</taxon>
        <taxon>Metazoa</taxon>
        <taxon>Ecdysozoa</taxon>
        <taxon>Arthropoda</taxon>
        <taxon>Hexapoda</taxon>
        <taxon>Insecta</taxon>
        <taxon>Pterygota</taxon>
        <taxon>Neoptera</taxon>
        <taxon>Paraneoptera</taxon>
        <taxon>Hemiptera</taxon>
        <taxon>Heteroptera</taxon>
        <taxon>Panheteroptera</taxon>
        <taxon>Cimicomorpha</taxon>
        <taxon>Miridae</taxon>
        <taxon>Mirini</taxon>
        <taxon>Lygus</taxon>
    </lineage>
</organism>
<feature type="transmembrane region" description="Helical" evidence="1">
    <location>
        <begin position="120"/>
        <end position="138"/>
    </location>
</feature>
<evidence type="ECO:0000313" key="2">
    <source>
        <dbReference type="EMBL" id="JAG05514.1"/>
    </source>
</evidence>
<feature type="transmembrane region" description="Helical" evidence="1">
    <location>
        <begin position="159"/>
        <end position="178"/>
    </location>
</feature>
<keyword evidence="1" id="KW-0812">Transmembrane</keyword>
<reference evidence="2" key="1">
    <citation type="journal article" date="2014" name="PLoS ONE">
        <title>Transcriptome-Based Identification of ABC Transporters in the Western Tarnished Plant Bug Lygus hesperus.</title>
        <authorList>
            <person name="Hull J.J."/>
            <person name="Chaney K."/>
            <person name="Geib S.M."/>
            <person name="Fabrick J.A."/>
            <person name="Brent C.S."/>
            <person name="Walsh D."/>
            <person name="Lavine L.C."/>
        </authorList>
    </citation>
    <scope>NUCLEOTIDE SEQUENCE</scope>
</reference>
<dbReference type="AlphaFoldDB" id="A0A0A9WCI4"/>
<proteinExistence type="predicted"/>